<dbReference type="InterPro" id="IPR039424">
    <property type="entry name" value="SBP_5"/>
</dbReference>
<comment type="similarity">
    <text evidence="1">Belongs to the bacterial solute-binding protein 5 family.</text>
</comment>
<comment type="caution">
    <text evidence="5">The sequence shown here is derived from an EMBL/GenBank/DDBJ whole genome shotgun (WGS) entry which is preliminary data.</text>
</comment>
<organism evidence="5 6">
    <name type="scientific">Candidatus Wolfebacteria bacterium CG03_land_8_20_14_0_80_40_12</name>
    <dbReference type="NCBI Taxonomy" id="1975069"/>
    <lineage>
        <taxon>Bacteria</taxon>
        <taxon>Candidatus Wolfeibacteriota</taxon>
    </lineage>
</organism>
<evidence type="ECO:0000256" key="3">
    <source>
        <dbReference type="ARBA" id="ARBA00022729"/>
    </source>
</evidence>
<dbReference type="PIRSF" id="PIRSF002741">
    <property type="entry name" value="MppA"/>
    <property type="match status" value="1"/>
</dbReference>
<keyword evidence="2" id="KW-0813">Transport</keyword>
<dbReference type="InterPro" id="IPR030678">
    <property type="entry name" value="Peptide/Ni-bd"/>
</dbReference>
<reference evidence="6" key="1">
    <citation type="submission" date="2017-09" db="EMBL/GenBank/DDBJ databases">
        <title>Depth-based differentiation of microbial function through sediment-hosted aquifers and enrichment of novel symbionts in the deep terrestrial subsurface.</title>
        <authorList>
            <person name="Probst A.J."/>
            <person name="Ladd B."/>
            <person name="Jarett J.K."/>
            <person name="Geller-Mcgrath D.E."/>
            <person name="Sieber C.M.K."/>
            <person name="Emerson J.B."/>
            <person name="Anantharaman K."/>
            <person name="Thomas B.C."/>
            <person name="Malmstrom R."/>
            <person name="Stieglmeier M."/>
            <person name="Klingl A."/>
            <person name="Woyke T."/>
            <person name="Ryan C.M."/>
            <person name="Banfield J.F."/>
        </authorList>
    </citation>
    <scope>NUCLEOTIDE SEQUENCE [LARGE SCALE GENOMIC DNA]</scope>
</reference>
<dbReference type="Pfam" id="PF00496">
    <property type="entry name" value="SBP_bac_5"/>
    <property type="match status" value="1"/>
</dbReference>
<dbReference type="SUPFAM" id="SSF53850">
    <property type="entry name" value="Periplasmic binding protein-like II"/>
    <property type="match status" value="1"/>
</dbReference>
<protein>
    <recommendedName>
        <fullName evidence="4">Solute-binding protein family 5 domain-containing protein</fullName>
    </recommendedName>
</protein>
<evidence type="ECO:0000313" key="5">
    <source>
        <dbReference type="EMBL" id="PIU98199.1"/>
    </source>
</evidence>
<dbReference type="AlphaFoldDB" id="A0A2M7B5A2"/>
<dbReference type="Gene3D" id="3.90.76.10">
    <property type="entry name" value="Dipeptide-binding Protein, Domain 1"/>
    <property type="match status" value="1"/>
</dbReference>
<sequence>MALHKFSVIQILKIFSRKERLIFTAAFLVFTLSSIFAAINFFEKKTVFRPVAGGEYIEGVIGQPSFINPVIAGDKEADRDLIELVFSELSDLAESFKMSEDGKIWNVRLKENIFWQDNKPIVSDDVVFTIKAIQDPDSRSPLSLSWRGILAERVSEIELKLTLSEPYAFFENSIKELRPIPQHLFENIPTANLRLSGYSLEPIGSGPFKFAFFEKEHSGFIREYRLAASENYFGQKPYLKNLSFKYYQNEDELIKAFNDKLIDGFGGLSPKNLSRINVNHRVFGLRSPKYYAVFLNSISQPAFKDKNIRLALDYATDKKTLVKKIFNGRALLNSGPLVLGMKGFAPQLYSEENYSLEKANFVLEAGGWQLNNEGIREKKENKEAEARRLEFNLIVPQISFLVETANLIREDWLKIGVKLNLTIRPLAEINEEVIKTRNYEMIIFGNFFANVDNPDLSSFWHSSERFYPGLNLSLYENKAVDILIESIRRDLNEKNCLTDLISLQSLIINDLPAIFLYSPNYLYVANLSLNGFNDKIISFPSDRFKNVESWYVKRARVFR</sequence>
<dbReference type="Gene3D" id="3.10.105.10">
    <property type="entry name" value="Dipeptide-binding Protein, Domain 3"/>
    <property type="match status" value="1"/>
</dbReference>
<feature type="domain" description="Solute-binding protein family 5" evidence="4">
    <location>
        <begin position="91"/>
        <end position="463"/>
    </location>
</feature>
<dbReference type="GO" id="GO:1904680">
    <property type="term" value="F:peptide transmembrane transporter activity"/>
    <property type="evidence" value="ECO:0007669"/>
    <property type="project" value="TreeGrafter"/>
</dbReference>
<proteinExistence type="inferred from homology"/>
<dbReference type="GO" id="GO:0043190">
    <property type="term" value="C:ATP-binding cassette (ABC) transporter complex"/>
    <property type="evidence" value="ECO:0007669"/>
    <property type="project" value="InterPro"/>
</dbReference>
<evidence type="ECO:0000313" key="6">
    <source>
        <dbReference type="Proteomes" id="UP000228949"/>
    </source>
</evidence>
<dbReference type="EMBL" id="PEVJ01000066">
    <property type="protein sequence ID" value="PIU98199.1"/>
    <property type="molecule type" value="Genomic_DNA"/>
</dbReference>
<evidence type="ECO:0000259" key="4">
    <source>
        <dbReference type="Pfam" id="PF00496"/>
    </source>
</evidence>
<evidence type="ECO:0000256" key="1">
    <source>
        <dbReference type="ARBA" id="ARBA00005695"/>
    </source>
</evidence>
<keyword evidence="3" id="KW-0732">Signal</keyword>
<dbReference type="PANTHER" id="PTHR30290:SF9">
    <property type="entry name" value="OLIGOPEPTIDE-BINDING PROTEIN APPA"/>
    <property type="match status" value="1"/>
</dbReference>
<gene>
    <name evidence="5" type="ORF">COS61_02780</name>
</gene>
<evidence type="ECO:0000256" key="2">
    <source>
        <dbReference type="ARBA" id="ARBA00022448"/>
    </source>
</evidence>
<accession>A0A2M7B5A2</accession>
<name>A0A2M7B5A2_9BACT</name>
<dbReference type="InterPro" id="IPR000914">
    <property type="entry name" value="SBP_5_dom"/>
</dbReference>
<dbReference type="Proteomes" id="UP000228949">
    <property type="component" value="Unassembled WGS sequence"/>
</dbReference>
<dbReference type="PANTHER" id="PTHR30290">
    <property type="entry name" value="PERIPLASMIC BINDING COMPONENT OF ABC TRANSPORTER"/>
    <property type="match status" value="1"/>
</dbReference>
<dbReference type="GO" id="GO:0042597">
    <property type="term" value="C:periplasmic space"/>
    <property type="evidence" value="ECO:0007669"/>
    <property type="project" value="UniProtKB-ARBA"/>
</dbReference>
<dbReference type="Gene3D" id="3.40.190.10">
    <property type="entry name" value="Periplasmic binding protein-like II"/>
    <property type="match status" value="1"/>
</dbReference>
<dbReference type="GO" id="GO:0015833">
    <property type="term" value="P:peptide transport"/>
    <property type="evidence" value="ECO:0007669"/>
    <property type="project" value="TreeGrafter"/>
</dbReference>